<evidence type="ECO:0000313" key="2">
    <source>
        <dbReference type="EMBL" id="CKR67037.1"/>
    </source>
</evidence>
<evidence type="ECO:0000313" key="4">
    <source>
        <dbReference type="EMBL" id="CKT38491.1"/>
    </source>
</evidence>
<name>A0A654ZDJ6_MYCTX</name>
<gene>
    <name evidence="2" type="ORF">ERS027646_00375</name>
    <name evidence="4" type="ORF">ERS027659_04332</name>
    <name evidence="3" type="ORF">ERS027661_02209</name>
</gene>
<sequence length="66" mass="6942">MLAAPRLTSPTFPNPVLKLPTLANPRLPASIERSVVPAADTPDSCWPRLPMPDTAAGVPKGNTLVL</sequence>
<dbReference type="Proteomes" id="UP000049023">
    <property type="component" value="Unassembled WGS sequence"/>
</dbReference>
<evidence type="ECO:0000313" key="5">
    <source>
        <dbReference type="Proteomes" id="UP000048948"/>
    </source>
</evidence>
<dbReference type="EMBL" id="CNGE01000036">
    <property type="protein sequence ID" value="CKR67037.1"/>
    <property type="molecule type" value="Genomic_DNA"/>
</dbReference>
<dbReference type="AlphaFoldDB" id="A0A654ZDJ6"/>
<dbReference type="EMBL" id="CNFT01001525">
    <property type="protein sequence ID" value="CKT38491.1"/>
    <property type="molecule type" value="Genomic_DNA"/>
</dbReference>
<reference evidence="5 6" key="1">
    <citation type="submission" date="2015-03" db="EMBL/GenBank/DDBJ databases">
        <authorList>
            <consortium name="Pathogen Informatics"/>
        </authorList>
    </citation>
    <scope>NUCLEOTIDE SEQUENCE [LARGE SCALE GENOMIC DNA]</scope>
    <source>
        <strain evidence="2 5">Bir 172</strain>
        <strain evidence="4 7">Bir 185</strain>
        <strain evidence="3 6">Bir 187</strain>
    </source>
</reference>
<evidence type="ECO:0000313" key="3">
    <source>
        <dbReference type="EMBL" id="CKR84908.1"/>
    </source>
</evidence>
<protein>
    <submittedName>
        <fullName evidence="2">Uncharacterized protein</fullName>
    </submittedName>
</protein>
<dbReference type="EMBL" id="CNFU01000447">
    <property type="protein sequence ID" value="CKR84908.1"/>
    <property type="molecule type" value="Genomic_DNA"/>
</dbReference>
<accession>A0A654ZDJ6</accession>
<dbReference type="Proteomes" id="UP000048948">
    <property type="component" value="Unassembled WGS sequence"/>
</dbReference>
<evidence type="ECO:0000313" key="7">
    <source>
        <dbReference type="Proteomes" id="UP000050164"/>
    </source>
</evidence>
<evidence type="ECO:0000313" key="6">
    <source>
        <dbReference type="Proteomes" id="UP000049023"/>
    </source>
</evidence>
<proteinExistence type="predicted"/>
<evidence type="ECO:0000256" key="1">
    <source>
        <dbReference type="SAM" id="MobiDB-lite"/>
    </source>
</evidence>
<organism evidence="2 5">
    <name type="scientific">Mycobacterium tuberculosis</name>
    <dbReference type="NCBI Taxonomy" id="1773"/>
    <lineage>
        <taxon>Bacteria</taxon>
        <taxon>Bacillati</taxon>
        <taxon>Actinomycetota</taxon>
        <taxon>Actinomycetes</taxon>
        <taxon>Mycobacteriales</taxon>
        <taxon>Mycobacteriaceae</taxon>
        <taxon>Mycobacterium</taxon>
        <taxon>Mycobacterium tuberculosis complex</taxon>
    </lineage>
</organism>
<feature type="region of interest" description="Disordered" evidence="1">
    <location>
        <begin position="47"/>
        <end position="66"/>
    </location>
</feature>
<dbReference type="Proteomes" id="UP000050164">
    <property type="component" value="Unassembled WGS sequence"/>
</dbReference>